<feature type="transmembrane region" description="Helical" evidence="3">
    <location>
        <begin position="328"/>
        <end position="354"/>
    </location>
</feature>
<keyword evidence="3" id="KW-0812">Transmembrane</keyword>
<dbReference type="GO" id="GO:0016020">
    <property type="term" value="C:membrane"/>
    <property type="evidence" value="ECO:0007669"/>
    <property type="project" value="UniProtKB-SubCell"/>
</dbReference>
<reference evidence="5" key="1">
    <citation type="submission" date="2020-08" db="EMBL/GenBank/DDBJ databases">
        <title>Multicomponent nature underlies the extraordinary mechanical properties of spider dragline silk.</title>
        <authorList>
            <person name="Kono N."/>
            <person name="Nakamura H."/>
            <person name="Mori M."/>
            <person name="Yoshida Y."/>
            <person name="Ohtoshi R."/>
            <person name="Malay A.D."/>
            <person name="Moran D.A.P."/>
            <person name="Tomita M."/>
            <person name="Numata K."/>
            <person name="Arakawa K."/>
        </authorList>
    </citation>
    <scope>NUCLEOTIDE SEQUENCE</scope>
</reference>
<feature type="transmembrane region" description="Helical" evidence="3">
    <location>
        <begin position="393"/>
        <end position="411"/>
    </location>
</feature>
<accession>A0A8X6U7Z7</accession>
<dbReference type="PROSITE" id="PS50850">
    <property type="entry name" value="MFS"/>
    <property type="match status" value="1"/>
</dbReference>
<proteinExistence type="predicted"/>
<keyword evidence="6" id="KW-1185">Reference proteome</keyword>
<sequence>MAKKKDVPDSPRSWAIALSAFVISLLIAGVLRTTGHLFVAIMDTYGASRFQANMPFSVRNVVRNLGGPVAGAIGQRFGARNVTLLGVVLGSLGVLLCSFAPNVLWITLLWGGIHGLGVALGNTVISVVVIQHFVKYRATASGLSAAGSCFGSFFLPALMEHMLFRYGLAGSFLLMGGLMMHALPAALILEEPSWMRRKDDSTSGIPSSKRRKNISEFSAFKESENVLTIDFKNRSCSGDLEKNSYERSKECISNLNPEKNGINNQAFTSSMTSIEDISKNKVEKVKNGEMKSRNLSSKEAETQNSIPEQQTQETSFNKAILSILSNPMFFMISLSLVALAILIDPVFIVIVDFIMDKGFDEEVAKYFISALAFGDLVGKLSFGWITDRGYMTVPRYMMMMHIAQGVCFMLLCLLHEFYILMFMIAAVGMTVGATVVMYPVLVGMYLPSVQSMAMGCVPFFTGIVNVAVPPLIGYFRDEIGSYNGMFYITGSASVIVGFLWILEPLLLKFSHKHERVQNMKPAVSS</sequence>
<feature type="region of interest" description="Disordered" evidence="2">
    <location>
        <begin position="287"/>
        <end position="309"/>
    </location>
</feature>
<dbReference type="OrthoDB" id="2213137at2759"/>
<evidence type="ECO:0000256" key="3">
    <source>
        <dbReference type="SAM" id="Phobius"/>
    </source>
</evidence>
<dbReference type="EMBL" id="BMAW01073367">
    <property type="protein sequence ID" value="GFT87517.1"/>
    <property type="molecule type" value="Genomic_DNA"/>
</dbReference>
<protein>
    <recommendedName>
        <fullName evidence="4">Major facilitator superfamily (MFS) profile domain-containing protein</fullName>
    </recommendedName>
</protein>
<dbReference type="Pfam" id="PF07690">
    <property type="entry name" value="MFS_1"/>
    <property type="match status" value="1"/>
</dbReference>
<feature type="transmembrane region" description="Helical" evidence="3">
    <location>
        <begin position="417"/>
        <end position="441"/>
    </location>
</feature>
<keyword evidence="3" id="KW-0472">Membrane</keyword>
<name>A0A8X6U7Z7_NEPPI</name>
<evidence type="ECO:0000256" key="1">
    <source>
        <dbReference type="ARBA" id="ARBA00004141"/>
    </source>
</evidence>
<dbReference type="PANTHER" id="PTHR11360:SF303">
    <property type="entry name" value="MAJOR FACILITATOR SUPERFAMILY (MFS) PROFILE DOMAIN-CONTAINING PROTEIN"/>
    <property type="match status" value="1"/>
</dbReference>
<dbReference type="InterPro" id="IPR020846">
    <property type="entry name" value="MFS_dom"/>
</dbReference>
<gene>
    <name evidence="5" type="ORF">NPIL_111241</name>
</gene>
<dbReference type="GO" id="GO:0008028">
    <property type="term" value="F:monocarboxylic acid transmembrane transporter activity"/>
    <property type="evidence" value="ECO:0007669"/>
    <property type="project" value="TreeGrafter"/>
</dbReference>
<evidence type="ECO:0000313" key="5">
    <source>
        <dbReference type="EMBL" id="GFT87517.1"/>
    </source>
</evidence>
<comment type="caution">
    <text evidence="5">The sequence shown here is derived from an EMBL/GenBank/DDBJ whole genome shotgun (WGS) entry which is preliminary data.</text>
</comment>
<feature type="domain" description="Major facilitator superfamily (MFS) profile" evidence="4">
    <location>
        <begin position="12"/>
        <end position="515"/>
    </location>
</feature>
<dbReference type="InterPro" id="IPR036259">
    <property type="entry name" value="MFS_trans_sf"/>
</dbReference>
<feature type="transmembrane region" description="Helical" evidence="3">
    <location>
        <begin position="165"/>
        <end position="189"/>
    </location>
</feature>
<dbReference type="SUPFAM" id="SSF103473">
    <property type="entry name" value="MFS general substrate transporter"/>
    <property type="match status" value="1"/>
</dbReference>
<organism evidence="5 6">
    <name type="scientific">Nephila pilipes</name>
    <name type="common">Giant wood spider</name>
    <name type="synonym">Nephila maculata</name>
    <dbReference type="NCBI Taxonomy" id="299642"/>
    <lineage>
        <taxon>Eukaryota</taxon>
        <taxon>Metazoa</taxon>
        <taxon>Ecdysozoa</taxon>
        <taxon>Arthropoda</taxon>
        <taxon>Chelicerata</taxon>
        <taxon>Arachnida</taxon>
        <taxon>Araneae</taxon>
        <taxon>Araneomorphae</taxon>
        <taxon>Entelegynae</taxon>
        <taxon>Araneoidea</taxon>
        <taxon>Nephilidae</taxon>
        <taxon>Nephila</taxon>
    </lineage>
</organism>
<feature type="transmembrane region" description="Helical" evidence="3">
    <location>
        <begin position="366"/>
        <end position="386"/>
    </location>
</feature>
<feature type="transmembrane region" description="Helical" evidence="3">
    <location>
        <begin position="82"/>
        <end position="101"/>
    </location>
</feature>
<dbReference type="PANTHER" id="PTHR11360">
    <property type="entry name" value="MONOCARBOXYLATE TRANSPORTER"/>
    <property type="match status" value="1"/>
</dbReference>
<comment type="subcellular location">
    <subcellularLocation>
        <location evidence="1">Membrane</location>
        <topology evidence="1">Multi-pass membrane protein</topology>
    </subcellularLocation>
</comment>
<feature type="transmembrane region" description="Helical" evidence="3">
    <location>
        <begin position="12"/>
        <end position="31"/>
    </location>
</feature>
<dbReference type="InterPro" id="IPR050327">
    <property type="entry name" value="Proton-linked_MCT"/>
</dbReference>
<dbReference type="InterPro" id="IPR011701">
    <property type="entry name" value="MFS"/>
</dbReference>
<feature type="compositionally biased region" description="Basic and acidic residues" evidence="2">
    <location>
        <begin position="287"/>
        <end position="301"/>
    </location>
</feature>
<dbReference type="Proteomes" id="UP000887013">
    <property type="component" value="Unassembled WGS sequence"/>
</dbReference>
<evidence type="ECO:0000256" key="2">
    <source>
        <dbReference type="SAM" id="MobiDB-lite"/>
    </source>
</evidence>
<keyword evidence="3" id="KW-1133">Transmembrane helix</keyword>
<evidence type="ECO:0000259" key="4">
    <source>
        <dbReference type="PROSITE" id="PS50850"/>
    </source>
</evidence>
<feature type="transmembrane region" description="Helical" evidence="3">
    <location>
        <begin position="484"/>
        <end position="502"/>
    </location>
</feature>
<dbReference type="Gene3D" id="1.20.1250.20">
    <property type="entry name" value="MFS general substrate transporter like domains"/>
    <property type="match status" value="2"/>
</dbReference>
<feature type="transmembrane region" description="Helical" evidence="3">
    <location>
        <begin position="107"/>
        <end position="130"/>
    </location>
</feature>
<evidence type="ECO:0000313" key="6">
    <source>
        <dbReference type="Proteomes" id="UP000887013"/>
    </source>
</evidence>
<feature type="transmembrane region" description="Helical" evidence="3">
    <location>
        <begin position="453"/>
        <end position="472"/>
    </location>
</feature>
<dbReference type="AlphaFoldDB" id="A0A8X6U7Z7"/>